<keyword evidence="2" id="KW-0472">Membrane</keyword>
<proteinExistence type="predicted"/>
<protein>
    <submittedName>
        <fullName evidence="3">Predicted protein</fullName>
    </submittedName>
</protein>
<reference evidence="4" key="1">
    <citation type="journal article" date="2011" name="Nat. Commun.">
        <title>Effector diversification within compartments of the Leptosphaeria maculans genome affected by Repeat-Induced Point mutations.</title>
        <authorList>
            <person name="Rouxel T."/>
            <person name="Grandaubert J."/>
            <person name="Hane J.K."/>
            <person name="Hoede C."/>
            <person name="van de Wouw A.P."/>
            <person name="Couloux A."/>
            <person name="Dominguez V."/>
            <person name="Anthouard V."/>
            <person name="Bally P."/>
            <person name="Bourras S."/>
            <person name="Cozijnsen A.J."/>
            <person name="Ciuffetti L.M."/>
            <person name="Degrave A."/>
            <person name="Dilmaghani A."/>
            <person name="Duret L."/>
            <person name="Fudal I."/>
            <person name="Goodwin S.B."/>
            <person name="Gout L."/>
            <person name="Glaser N."/>
            <person name="Linglin J."/>
            <person name="Kema G.H.J."/>
            <person name="Lapalu N."/>
            <person name="Lawrence C.B."/>
            <person name="May K."/>
            <person name="Meyer M."/>
            <person name="Ollivier B."/>
            <person name="Poulain J."/>
            <person name="Schoch C.L."/>
            <person name="Simon A."/>
            <person name="Spatafora J.W."/>
            <person name="Stachowiak A."/>
            <person name="Turgeon B.G."/>
            <person name="Tyler B.M."/>
            <person name="Vincent D."/>
            <person name="Weissenbach J."/>
            <person name="Amselem J."/>
            <person name="Quesneville H."/>
            <person name="Oliver R.P."/>
            <person name="Wincker P."/>
            <person name="Balesdent M.-H."/>
            <person name="Howlett B.J."/>
        </authorList>
    </citation>
    <scope>NUCLEOTIDE SEQUENCE [LARGE SCALE GENOMIC DNA]</scope>
    <source>
        <strain evidence="4">JN3 / isolate v23.1.3 / race Av1-4-5-6-7-8</strain>
    </source>
</reference>
<sequence>MFSDPVSSLYWRPPDVAHYDMEALLFSSSGWLRTACVVSALFWVAFRAYQVLSQPVKKLVQVLGLEMARCSNGSGQTSEHPSSRTRDASMA</sequence>
<accession>E5A2L9</accession>
<name>E5A2L9_LEPMJ</name>
<feature type="region of interest" description="Disordered" evidence="1">
    <location>
        <begin position="70"/>
        <end position="91"/>
    </location>
</feature>
<keyword evidence="2" id="KW-1133">Transmembrane helix</keyword>
<keyword evidence="4" id="KW-1185">Reference proteome</keyword>
<dbReference type="eggNOG" id="ENOG502R2RI">
    <property type="taxonomic scope" value="Eukaryota"/>
</dbReference>
<dbReference type="AlphaFoldDB" id="E5A2L9"/>
<dbReference type="HOGENOM" id="CLU_2427421_0_0_1"/>
<keyword evidence="2" id="KW-0812">Transmembrane</keyword>
<feature type="compositionally biased region" description="Polar residues" evidence="1">
    <location>
        <begin position="71"/>
        <end position="80"/>
    </location>
</feature>
<gene>
    <name evidence="3" type="ORF">LEMA_uP092240.1</name>
</gene>
<evidence type="ECO:0000313" key="3">
    <source>
        <dbReference type="EMBL" id="CBX97815.1"/>
    </source>
</evidence>
<dbReference type="InParanoid" id="E5A2L9"/>
<dbReference type="STRING" id="985895.E5A2L9"/>
<organism evidence="4">
    <name type="scientific">Leptosphaeria maculans (strain JN3 / isolate v23.1.3 / race Av1-4-5-6-7-8)</name>
    <name type="common">Blackleg fungus</name>
    <name type="synonym">Phoma lingam</name>
    <dbReference type="NCBI Taxonomy" id="985895"/>
    <lineage>
        <taxon>Eukaryota</taxon>
        <taxon>Fungi</taxon>
        <taxon>Dikarya</taxon>
        <taxon>Ascomycota</taxon>
        <taxon>Pezizomycotina</taxon>
        <taxon>Dothideomycetes</taxon>
        <taxon>Pleosporomycetidae</taxon>
        <taxon>Pleosporales</taxon>
        <taxon>Pleosporineae</taxon>
        <taxon>Leptosphaeriaceae</taxon>
        <taxon>Plenodomus</taxon>
        <taxon>Plenodomus lingam/Leptosphaeria maculans species complex</taxon>
    </lineage>
</organism>
<evidence type="ECO:0000256" key="2">
    <source>
        <dbReference type="SAM" id="Phobius"/>
    </source>
</evidence>
<feature type="transmembrane region" description="Helical" evidence="2">
    <location>
        <begin position="30"/>
        <end position="49"/>
    </location>
</feature>
<evidence type="ECO:0000313" key="4">
    <source>
        <dbReference type="Proteomes" id="UP000002668"/>
    </source>
</evidence>
<dbReference type="VEuPathDB" id="FungiDB:LEMA_uP092240.1"/>
<feature type="compositionally biased region" description="Basic and acidic residues" evidence="1">
    <location>
        <begin position="81"/>
        <end position="91"/>
    </location>
</feature>
<dbReference type="Proteomes" id="UP000002668">
    <property type="component" value="Genome"/>
</dbReference>
<evidence type="ECO:0000256" key="1">
    <source>
        <dbReference type="SAM" id="MobiDB-lite"/>
    </source>
</evidence>
<dbReference type="EMBL" id="FP929132">
    <property type="protein sequence ID" value="CBX97815.1"/>
    <property type="molecule type" value="Genomic_DNA"/>
</dbReference>